<accession>A0AC61U2R5</accession>
<evidence type="ECO:0000313" key="2">
    <source>
        <dbReference type="Proteomes" id="UP001059663"/>
    </source>
</evidence>
<proteinExistence type="predicted"/>
<dbReference type="EMBL" id="CP087977">
    <property type="protein sequence ID" value="UUZ44302.1"/>
    <property type="molecule type" value="Genomic_DNA"/>
</dbReference>
<organism evidence="1 2">
    <name type="scientific">Janibacter limosus</name>
    <dbReference type="NCBI Taxonomy" id="53458"/>
    <lineage>
        <taxon>Bacteria</taxon>
        <taxon>Bacillati</taxon>
        <taxon>Actinomycetota</taxon>
        <taxon>Actinomycetes</taxon>
        <taxon>Micrococcales</taxon>
        <taxon>Intrasporangiaceae</taxon>
        <taxon>Janibacter</taxon>
    </lineage>
</organism>
<protein>
    <submittedName>
        <fullName evidence="1">Uncharacterized protein</fullName>
    </submittedName>
</protein>
<gene>
    <name evidence="1" type="ORF">LP422_17760</name>
</gene>
<name>A0AC61U2R5_9MICO</name>
<evidence type="ECO:0000313" key="1">
    <source>
        <dbReference type="EMBL" id="UUZ44302.1"/>
    </source>
</evidence>
<dbReference type="Proteomes" id="UP001059663">
    <property type="component" value="Chromosome"/>
</dbReference>
<sequence length="235" mass="24240">MRDDAGRNDGLRDDDLRNDGLRNDADFGDGNRDGFRDGVIESEDSYADGATTTQPQHGGTGQQRFDEPGARLDEPGTTTSTGGLAGTPVEPAPNADVDQPGAGVTSAGAPAGGPAGSSPVVGANDSSPALGANDSSPAVGTNDSTRGWETEQSASPVEPAPDAARGWESSDPARPDVVRGDGDLPSSTDTEATTQRSSYLDPEERPEPGGHKKPGFMDKVRGKVEEIRGDERPRS</sequence>
<reference evidence="1" key="1">
    <citation type="submission" date="2021-11" db="EMBL/GenBank/DDBJ databases">
        <title>Study of the species diversity of bacterial strains isolated from a unique natural object - Shulgan-Tash cave (Bashkiria).</title>
        <authorList>
            <person name="Sazanova A.L."/>
            <person name="Chirak E.R."/>
            <person name="Safronova V.I."/>
        </authorList>
    </citation>
    <scope>NUCLEOTIDE SEQUENCE</scope>
    <source>
        <strain evidence="1">P1</strain>
    </source>
</reference>